<gene>
    <name evidence="2" type="primary">X975_06383</name>
    <name evidence="2" type="ORF">NPIL_250171</name>
</gene>
<feature type="compositionally biased region" description="Acidic residues" evidence="1">
    <location>
        <begin position="1"/>
        <end position="24"/>
    </location>
</feature>
<dbReference type="Gene3D" id="3.30.1370.10">
    <property type="entry name" value="K Homology domain, type 1"/>
    <property type="match status" value="1"/>
</dbReference>
<sequence length="158" mass="17745">MLLEDVSSDEETFEEETGDSDNEIASDHLSESEEYDSSEGNACVQTDFFVGKEKVNKNYLEIQTCPNTSKLSNKHPYQITEGVTVSFPKIGCNSSKGVFKEAKKILESAKQRLHEIVENLETIVTVECVNPQAHHRTFLGTRGSKVQNIQRQFNITIS</sequence>
<dbReference type="GO" id="GO:0003723">
    <property type="term" value="F:RNA binding"/>
    <property type="evidence" value="ECO:0007669"/>
    <property type="project" value="InterPro"/>
</dbReference>
<evidence type="ECO:0000313" key="3">
    <source>
        <dbReference type="Proteomes" id="UP000887013"/>
    </source>
</evidence>
<dbReference type="SUPFAM" id="SSF54791">
    <property type="entry name" value="Eukaryotic type KH-domain (KH-domain type I)"/>
    <property type="match status" value="1"/>
</dbReference>
<accession>A0A8X6NHR6</accession>
<protein>
    <submittedName>
        <fullName evidence="2">Vigilin</fullName>
    </submittedName>
</protein>
<reference evidence="2" key="1">
    <citation type="submission" date="2020-08" db="EMBL/GenBank/DDBJ databases">
        <title>Multicomponent nature underlies the extraordinary mechanical properties of spider dragline silk.</title>
        <authorList>
            <person name="Kono N."/>
            <person name="Nakamura H."/>
            <person name="Mori M."/>
            <person name="Yoshida Y."/>
            <person name="Ohtoshi R."/>
            <person name="Malay A.D."/>
            <person name="Moran D.A.P."/>
            <person name="Tomita M."/>
            <person name="Numata K."/>
            <person name="Arakawa K."/>
        </authorList>
    </citation>
    <scope>NUCLEOTIDE SEQUENCE</scope>
</reference>
<evidence type="ECO:0000313" key="2">
    <source>
        <dbReference type="EMBL" id="GFT15597.1"/>
    </source>
</evidence>
<feature type="region of interest" description="Disordered" evidence="1">
    <location>
        <begin position="1"/>
        <end position="39"/>
    </location>
</feature>
<proteinExistence type="predicted"/>
<dbReference type="InterPro" id="IPR036612">
    <property type="entry name" value="KH_dom_type_1_sf"/>
</dbReference>
<dbReference type="EMBL" id="BMAW01009785">
    <property type="protein sequence ID" value="GFT15597.1"/>
    <property type="molecule type" value="Genomic_DNA"/>
</dbReference>
<dbReference type="Proteomes" id="UP000887013">
    <property type="component" value="Unassembled WGS sequence"/>
</dbReference>
<organism evidence="2 3">
    <name type="scientific">Nephila pilipes</name>
    <name type="common">Giant wood spider</name>
    <name type="synonym">Nephila maculata</name>
    <dbReference type="NCBI Taxonomy" id="299642"/>
    <lineage>
        <taxon>Eukaryota</taxon>
        <taxon>Metazoa</taxon>
        <taxon>Ecdysozoa</taxon>
        <taxon>Arthropoda</taxon>
        <taxon>Chelicerata</taxon>
        <taxon>Arachnida</taxon>
        <taxon>Araneae</taxon>
        <taxon>Araneomorphae</taxon>
        <taxon>Entelegynae</taxon>
        <taxon>Araneoidea</taxon>
        <taxon>Nephilidae</taxon>
        <taxon>Nephila</taxon>
    </lineage>
</organism>
<keyword evidence="3" id="KW-1185">Reference proteome</keyword>
<name>A0A8X6NHR6_NEPPI</name>
<dbReference type="AlphaFoldDB" id="A0A8X6NHR6"/>
<comment type="caution">
    <text evidence="2">The sequence shown here is derived from an EMBL/GenBank/DDBJ whole genome shotgun (WGS) entry which is preliminary data.</text>
</comment>
<dbReference type="OrthoDB" id="5826393at2759"/>
<evidence type="ECO:0000256" key="1">
    <source>
        <dbReference type="SAM" id="MobiDB-lite"/>
    </source>
</evidence>